<dbReference type="InterPro" id="IPR005467">
    <property type="entry name" value="His_kinase_dom"/>
</dbReference>
<gene>
    <name evidence="16" type="ORF">SAMN06297382_2808</name>
</gene>
<sequence>MAPGIEEKPPAERKGIVVRSDEEDPALAALRMITSTHAVRYFHITLWGVFLSSVVSLPTAAIWYALTMAAGYARSLVEARIRARLKSNQKASQRAYAFVAMASCMFWAVAPALAWTSAHPFGQAAGLFLVLTGFALGLSQFRSTPLNALIVTSPYSAVLLWFVYDSFGGSGFWTVSAAALVLYATVSYNLMFSQLLQKEMQRGAAERSRLIEELQAARIAAEKASEAKSMFLANMSHEIRTPMNGVLGMAELLAQTKLDTRQRLYAETIHKSGAALLTIINDILDFSKIEAGKLELDPQPFDLRAAIEDVAVLIAPRAQEKRLEVVVRFQPDLPCNVVGDSGRIRQIITNLAGNAVKFTGAGYILIGVSGEEKDGKALIRVEVSDTGVGIEPEKLDRIFDAFQQADSSTTRKFGGTGLGLSISRRLVEAMGGEIGVTSQLGRGSTFWFTLTLSVHDEAVAPAPVAYDAQGARVLIVDDVEVNRHIAAEQLVAWGFSVDAAESGPAALEMMRAAARSGAPYALAIVDYFMPGMDGEMLARAIRNEAALAETPILVLTSVDQQGDARRFREIGVDGYLVKPARSTLLLQTIMNILSSRGLAGAAEEEEEEEEDLPKNDGQMTAADELDGRIRILLAEDNEVNQLVVKHMLDAARHEFIVVANGRDAVARYREAAGAFDLVLMDVSMPEMDGYEASRAIRALEAEQNLPRTPIICLTAHVMSQDVERSEAAGMDDFLAKPVSKERLEAVVARWAGGDEDAKQAAQVA</sequence>
<dbReference type="InterPro" id="IPR011006">
    <property type="entry name" value="CheY-like_superfamily"/>
</dbReference>
<keyword evidence="7" id="KW-0067">ATP-binding</keyword>
<feature type="domain" description="Histidine kinase" evidence="14">
    <location>
        <begin position="234"/>
        <end position="454"/>
    </location>
</feature>
<evidence type="ECO:0000256" key="6">
    <source>
        <dbReference type="ARBA" id="ARBA00022777"/>
    </source>
</evidence>
<evidence type="ECO:0000259" key="14">
    <source>
        <dbReference type="PROSITE" id="PS50109"/>
    </source>
</evidence>
<dbReference type="SMART" id="SM00448">
    <property type="entry name" value="REC"/>
    <property type="match status" value="2"/>
</dbReference>
<evidence type="ECO:0000256" key="9">
    <source>
        <dbReference type="ARBA" id="ARBA00064003"/>
    </source>
</evidence>
<evidence type="ECO:0000256" key="7">
    <source>
        <dbReference type="ARBA" id="ARBA00022840"/>
    </source>
</evidence>
<dbReference type="InterPro" id="IPR036097">
    <property type="entry name" value="HisK_dim/P_sf"/>
</dbReference>
<evidence type="ECO:0000256" key="5">
    <source>
        <dbReference type="ARBA" id="ARBA00022741"/>
    </source>
</evidence>
<dbReference type="GO" id="GO:0005524">
    <property type="term" value="F:ATP binding"/>
    <property type="evidence" value="ECO:0007669"/>
    <property type="project" value="UniProtKB-KW"/>
</dbReference>
<dbReference type="RefSeq" id="WP_089413222.1">
    <property type="nucleotide sequence ID" value="NZ_FZQA01000008.1"/>
</dbReference>
<reference evidence="16 17" key="1">
    <citation type="submission" date="2017-07" db="EMBL/GenBank/DDBJ databases">
        <authorList>
            <person name="Sun Z.S."/>
            <person name="Albrecht U."/>
            <person name="Echele G."/>
            <person name="Lee C.C."/>
        </authorList>
    </citation>
    <scope>NUCLEOTIDE SEQUENCE [LARGE SCALE GENOMIC DNA]</scope>
    <source>
        <strain evidence="16 17">CGMCC 1.12710</strain>
    </source>
</reference>
<evidence type="ECO:0000256" key="1">
    <source>
        <dbReference type="ARBA" id="ARBA00000085"/>
    </source>
</evidence>
<dbReference type="PANTHER" id="PTHR45339">
    <property type="entry name" value="HYBRID SIGNAL TRANSDUCTION HISTIDINE KINASE J"/>
    <property type="match status" value="1"/>
</dbReference>
<dbReference type="SUPFAM" id="SSF52172">
    <property type="entry name" value="CheY-like"/>
    <property type="match status" value="2"/>
</dbReference>
<keyword evidence="6 16" id="KW-0418">Kinase</keyword>
<dbReference type="CDD" id="cd16922">
    <property type="entry name" value="HATPase_EvgS-ArcB-TorS-like"/>
    <property type="match status" value="1"/>
</dbReference>
<comment type="subunit">
    <text evidence="9">At low DSF concentrations, interacts with RpfF.</text>
</comment>
<dbReference type="Pfam" id="PF00072">
    <property type="entry name" value="Response_reg"/>
    <property type="match status" value="2"/>
</dbReference>
<keyword evidence="3 11" id="KW-0597">Phosphoprotein</keyword>
<comment type="catalytic activity">
    <reaction evidence="1">
        <text>ATP + protein L-histidine = ADP + protein N-phospho-L-histidine.</text>
        <dbReference type="EC" id="2.7.13.3"/>
    </reaction>
</comment>
<keyword evidence="13" id="KW-1133">Transmembrane helix</keyword>
<dbReference type="PANTHER" id="PTHR45339:SF1">
    <property type="entry name" value="HYBRID SIGNAL TRANSDUCTION HISTIDINE KINASE J"/>
    <property type="match status" value="1"/>
</dbReference>
<evidence type="ECO:0000313" key="16">
    <source>
        <dbReference type="EMBL" id="SNT75558.1"/>
    </source>
</evidence>
<feature type="domain" description="Response regulatory" evidence="15">
    <location>
        <begin position="630"/>
        <end position="751"/>
    </location>
</feature>
<keyword evidence="8" id="KW-0902">Two-component regulatory system</keyword>
<dbReference type="FunFam" id="1.10.287.130:FF:000002">
    <property type="entry name" value="Two-component osmosensing histidine kinase"/>
    <property type="match status" value="1"/>
</dbReference>
<dbReference type="Gene3D" id="1.10.287.130">
    <property type="match status" value="1"/>
</dbReference>
<evidence type="ECO:0000259" key="15">
    <source>
        <dbReference type="PROSITE" id="PS50110"/>
    </source>
</evidence>
<dbReference type="OrthoDB" id="9813151at2"/>
<dbReference type="Gene3D" id="3.40.50.2300">
    <property type="match status" value="2"/>
</dbReference>
<feature type="transmembrane region" description="Helical" evidence="13">
    <location>
        <begin position="94"/>
        <end position="115"/>
    </location>
</feature>
<dbReference type="Proteomes" id="UP000198346">
    <property type="component" value="Unassembled WGS sequence"/>
</dbReference>
<dbReference type="InterPro" id="IPR004358">
    <property type="entry name" value="Sig_transdc_His_kin-like_C"/>
</dbReference>
<protein>
    <recommendedName>
        <fullName evidence="10">Sensory/regulatory protein RpfC</fullName>
        <ecNumber evidence="2">2.7.13.3</ecNumber>
    </recommendedName>
</protein>
<evidence type="ECO:0000256" key="2">
    <source>
        <dbReference type="ARBA" id="ARBA00012438"/>
    </source>
</evidence>
<dbReference type="SUPFAM" id="SSF55874">
    <property type="entry name" value="ATPase domain of HSP90 chaperone/DNA topoisomerase II/histidine kinase"/>
    <property type="match status" value="1"/>
</dbReference>
<keyword evidence="13" id="KW-0472">Membrane</keyword>
<evidence type="ECO:0000256" key="11">
    <source>
        <dbReference type="PROSITE-ProRule" id="PRU00169"/>
    </source>
</evidence>
<feature type="transmembrane region" description="Helical" evidence="13">
    <location>
        <begin position="44"/>
        <end position="73"/>
    </location>
</feature>
<dbReference type="EC" id="2.7.13.3" evidence="2"/>
<feature type="transmembrane region" description="Helical" evidence="13">
    <location>
        <begin position="170"/>
        <end position="192"/>
    </location>
</feature>
<name>A0A239PZQ2_9PROT</name>
<evidence type="ECO:0000256" key="3">
    <source>
        <dbReference type="ARBA" id="ARBA00022553"/>
    </source>
</evidence>
<feature type="transmembrane region" description="Helical" evidence="13">
    <location>
        <begin position="121"/>
        <end position="139"/>
    </location>
</feature>
<keyword evidence="13" id="KW-0812">Transmembrane</keyword>
<dbReference type="CDD" id="cd17546">
    <property type="entry name" value="REC_hyHK_CKI1_RcsC-like"/>
    <property type="match status" value="2"/>
</dbReference>
<keyword evidence="17" id="KW-1185">Reference proteome</keyword>
<organism evidence="16 17">
    <name type="scientific">Amphiplicatus metriothermophilus</name>
    <dbReference type="NCBI Taxonomy" id="1519374"/>
    <lineage>
        <taxon>Bacteria</taxon>
        <taxon>Pseudomonadati</taxon>
        <taxon>Pseudomonadota</taxon>
        <taxon>Alphaproteobacteria</taxon>
        <taxon>Parvularculales</taxon>
        <taxon>Parvularculaceae</taxon>
        <taxon>Amphiplicatus</taxon>
    </lineage>
</organism>
<dbReference type="PRINTS" id="PR00344">
    <property type="entry name" value="BCTRLSENSOR"/>
</dbReference>
<keyword evidence="4" id="KW-0808">Transferase</keyword>
<dbReference type="SUPFAM" id="SSF47384">
    <property type="entry name" value="Homodimeric domain of signal transducing histidine kinase"/>
    <property type="match status" value="1"/>
</dbReference>
<evidence type="ECO:0000256" key="10">
    <source>
        <dbReference type="ARBA" id="ARBA00068150"/>
    </source>
</evidence>
<evidence type="ECO:0000256" key="4">
    <source>
        <dbReference type="ARBA" id="ARBA00022679"/>
    </source>
</evidence>
<dbReference type="InterPro" id="IPR003661">
    <property type="entry name" value="HisK_dim/P_dom"/>
</dbReference>
<dbReference type="InterPro" id="IPR003594">
    <property type="entry name" value="HATPase_dom"/>
</dbReference>
<feature type="modified residue" description="4-aspartylphosphate" evidence="11">
    <location>
        <position position="681"/>
    </location>
</feature>
<proteinExistence type="predicted"/>
<accession>A0A239PZQ2</accession>
<dbReference type="SMART" id="SM00387">
    <property type="entry name" value="HATPase_c"/>
    <property type="match status" value="1"/>
</dbReference>
<evidence type="ECO:0000313" key="17">
    <source>
        <dbReference type="Proteomes" id="UP000198346"/>
    </source>
</evidence>
<dbReference type="FunFam" id="3.30.565.10:FF:000010">
    <property type="entry name" value="Sensor histidine kinase RcsC"/>
    <property type="match status" value="1"/>
</dbReference>
<feature type="domain" description="Response regulatory" evidence="15">
    <location>
        <begin position="472"/>
        <end position="593"/>
    </location>
</feature>
<dbReference type="InterPro" id="IPR036890">
    <property type="entry name" value="HATPase_C_sf"/>
</dbReference>
<feature type="transmembrane region" description="Helical" evidence="13">
    <location>
        <begin position="146"/>
        <end position="164"/>
    </location>
</feature>
<dbReference type="Pfam" id="PF00512">
    <property type="entry name" value="HisKA"/>
    <property type="match status" value="1"/>
</dbReference>
<feature type="compositionally biased region" description="Acidic residues" evidence="12">
    <location>
        <begin position="602"/>
        <end position="611"/>
    </location>
</feature>
<dbReference type="Pfam" id="PF02518">
    <property type="entry name" value="HATPase_c"/>
    <property type="match status" value="1"/>
</dbReference>
<feature type="region of interest" description="Disordered" evidence="12">
    <location>
        <begin position="600"/>
        <end position="619"/>
    </location>
</feature>
<dbReference type="Gene3D" id="3.30.565.10">
    <property type="entry name" value="Histidine kinase-like ATPase, C-terminal domain"/>
    <property type="match status" value="1"/>
</dbReference>
<dbReference type="GO" id="GO:0000155">
    <property type="term" value="F:phosphorelay sensor kinase activity"/>
    <property type="evidence" value="ECO:0007669"/>
    <property type="project" value="InterPro"/>
</dbReference>
<evidence type="ECO:0000256" key="8">
    <source>
        <dbReference type="ARBA" id="ARBA00023012"/>
    </source>
</evidence>
<dbReference type="SMART" id="SM00388">
    <property type="entry name" value="HisKA"/>
    <property type="match status" value="1"/>
</dbReference>
<dbReference type="InterPro" id="IPR001789">
    <property type="entry name" value="Sig_transdc_resp-reg_receiver"/>
</dbReference>
<keyword evidence="5" id="KW-0547">Nucleotide-binding</keyword>
<dbReference type="CDD" id="cd00082">
    <property type="entry name" value="HisKA"/>
    <property type="match status" value="1"/>
</dbReference>
<evidence type="ECO:0000256" key="13">
    <source>
        <dbReference type="SAM" id="Phobius"/>
    </source>
</evidence>
<evidence type="ECO:0000256" key="12">
    <source>
        <dbReference type="SAM" id="MobiDB-lite"/>
    </source>
</evidence>
<dbReference type="EMBL" id="FZQA01000008">
    <property type="protein sequence ID" value="SNT75558.1"/>
    <property type="molecule type" value="Genomic_DNA"/>
</dbReference>
<dbReference type="PROSITE" id="PS50109">
    <property type="entry name" value="HIS_KIN"/>
    <property type="match status" value="1"/>
</dbReference>
<dbReference type="AlphaFoldDB" id="A0A239PZQ2"/>
<feature type="modified residue" description="4-aspartylphosphate" evidence="11">
    <location>
        <position position="526"/>
    </location>
</feature>
<dbReference type="PROSITE" id="PS50110">
    <property type="entry name" value="RESPONSE_REGULATORY"/>
    <property type="match status" value="2"/>
</dbReference>